<sequence length="83" mass="9105">MNANPIQQRLAARKRTADQLATDLIMDCERAASGRNSGRVNPAQWNGTDWRRYVHAAAHSPAALHLSALYASIKEIEAGRVHG</sequence>
<organism evidence="1 2">
    <name type="scientific">Rhodoblastus acidophilus</name>
    <name type="common">Rhodopseudomonas acidophila</name>
    <dbReference type="NCBI Taxonomy" id="1074"/>
    <lineage>
        <taxon>Bacteria</taxon>
        <taxon>Pseudomonadati</taxon>
        <taxon>Pseudomonadota</taxon>
        <taxon>Alphaproteobacteria</taxon>
        <taxon>Hyphomicrobiales</taxon>
        <taxon>Rhodoblastaceae</taxon>
        <taxon>Rhodoblastus</taxon>
    </lineage>
</organism>
<evidence type="ECO:0000313" key="1">
    <source>
        <dbReference type="EMBL" id="SNB83994.1"/>
    </source>
</evidence>
<dbReference type="EMBL" id="FYDG01000032">
    <property type="protein sequence ID" value="SNB83994.1"/>
    <property type="molecule type" value="Genomic_DNA"/>
</dbReference>
<dbReference type="Proteomes" id="UP000198418">
    <property type="component" value="Unassembled WGS sequence"/>
</dbReference>
<gene>
    <name evidence="1" type="ORF">SAMN06265338_1323</name>
</gene>
<protein>
    <submittedName>
        <fullName evidence="1">Uncharacterized protein</fullName>
    </submittedName>
</protein>
<proteinExistence type="predicted"/>
<accession>A0A212SEZ6</accession>
<reference evidence="2" key="1">
    <citation type="submission" date="2017-06" db="EMBL/GenBank/DDBJ databases">
        <authorList>
            <person name="Varghese N."/>
            <person name="Submissions S."/>
        </authorList>
    </citation>
    <scope>NUCLEOTIDE SEQUENCE [LARGE SCALE GENOMIC DNA]</scope>
    <source>
        <strain evidence="2">DSM 137</strain>
    </source>
</reference>
<dbReference type="OrthoDB" id="8466239at2"/>
<dbReference type="AlphaFoldDB" id="A0A212SEZ6"/>
<dbReference type="RefSeq" id="WP_088522583.1">
    <property type="nucleotide sequence ID" value="NZ_FYDG01000032.1"/>
</dbReference>
<evidence type="ECO:0000313" key="2">
    <source>
        <dbReference type="Proteomes" id="UP000198418"/>
    </source>
</evidence>
<name>A0A212SEZ6_RHOAC</name>
<keyword evidence="2" id="KW-1185">Reference proteome</keyword>